<dbReference type="Gene3D" id="3.30.450.40">
    <property type="match status" value="1"/>
</dbReference>
<dbReference type="EMBL" id="BAABWH010000010">
    <property type="protein sequence ID" value="GAA6146814.1"/>
    <property type="molecule type" value="Genomic_DNA"/>
</dbReference>
<proteinExistence type="predicted"/>
<evidence type="ECO:0000313" key="2">
    <source>
        <dbReference type="EMBL" id="GAA6146814.1"/>
    </source>
</evidence>
<dbReference type="Gene3D" id="3.20.20.450">
    <property type="entry name" value="EAL domain"/>
    <property type="match status" value="1"/>
</dbReference>
<dbReference type="Pfam" id="PF01590">
    <property type="entry name" value="GAF"/>
    <property type="match status" value="1"/>
</dbReference>
<dbReference type="PROSITE" id="PS50883">
    <property type="entry name" value="EAL"/>
    <property type="match status" value="1"/>
</dbReference>
<accession>A0ABQ0A336</accession>
<dbReference type="PANTHER" id="PTHR33121">
    <property type="entry name" value="CYCLIC DI-GMP PHOSPHODIESTERASE PDEF"/>
    <property type="match status" value="1"/>
</dbReference>
<name>A0ABQ0A336_9GAMM</name>
<comment type="caution">
    <text evidence="2">The sequence shown here is derived from an EMBL/GenBank/DDBJ whole genome shotgun (WGS) entry which is preliminary data.</text>
</comment>
<dbReference type="SUPFAM" id="SSF141868">
    <property type="entry name" value="EAL domain-like"/>
    <property type="match status" value="1"/>
</dbReference>
<dbReference type="SUPFAM" id="SSF55781">
    <property type="entry name" value="GAF domain-like"/>
    <property type="match status" value="1"/>
</dbReference>
<dbReference type="Proteomes" id="UP001481413">
    <property type="component" value="Unassembled WGS sequence"/>
</dbReference>
<dbReference type="InterPro" id="IPR001633">
    <property type="entry name" value="EAL_dom"/>
</dbReference>
<evidence type="ECO:0000313" key="3">
    <source>
        <dbReference type="Proteomes" id="UP001481413"/>
    </source>
</evidence>
<dbReference type="InterPro" id="IPR035919">
    <property type="entry name" value="EAL_sf"/>
</dbReference>
<dbReference type="Pfam" id="PF00563">
    <property type="entry name" value="EAL"/>
    <property type="match status" value="1"/>
</dbReference>
<dbReference type="CDD" id="cd01948">
    <property type="entry name" value="EAL"/>
    <property type="match status" value="1"/>
</dbReference>
<dbReference type="InterPro" id="IPR029016">
    <property type="entry name" value="GAF-like_dom_sf"/>
</dbReference>
<organism evidence="2 3">
    <name type="scientific">Thalassolituus maritimus</name>
    <dbReference type="NCBI Taxonomy" id="484498"/>
    <lineage>
        <taxon>Bacteria</taxon>
        <taxon>Pseudomonadati</taxon>
        <taxon>Pseudomonadota</taxon>
        <taxon>Gammaproteobacteria</taxon>
        <taxon>Oceanospirillales</taxon>
        <taxon>Oceanospirillaceae</taxon>
        <taxon>Thalassolituus</taxon>
    </lineage>
</organism>
<sequence length="398" mass="43684">MATSRDLNNTLEQVLNSGASAEVIGHLLRTARERLRMEVGFVSEFIDGMRVFRFVDSAPGVNLIAPGGADFLAQSYCQRIVDERAPQLISDARTCSAVVDLKATQLLPVGAHISVPITLSDGHVFGTFCLFSRYAVPGLNHRSLALVRAFAEMVALLLEERRVAGAEHEQNNTAIHHVSTFFTEHRVSFSPSSIVDLNTKEEIGTELVPAISQPSPLFSNPFLLLREADRLGLSQLSGVAMMESSLAALTHLSADQFVSMNVTPQLIMQFDFNQWLRSDCSRLVLGLSEHDIVDDYTSLKARLYRLKESGVRIAVVHAGAGFASMRHILQLQPEFVKLDADLTCGIYKDKGQQAMLEALMRFCRSQGSILMAEGICSDEDEAYLRTAGVGFAQFDSAS</sequence>
<protein>
    <recommendedName>
        <fullName evidence="1">EAL domain-containing protein</fullName>
    </recommendedName>
</protein>
<dbReference type="PANTHER" id="PTHR33121:SF70">
    <property type="entry name" value="SIGNALING PROTEIN YKOW"/>
    <property type="match status" value="1"/>
</dbReference>
<reference evidence="2 3" key="1">
    <citation type="submission" date="2024-04" db="EMBL/GenBank/DDBJ databases">
        <title>Draft genome sequence of Thalassolituus maritimus NBRC 116585.</title>
        <authorList>
            <person name="Miyakawa T."/>
            <person name="Kusuya Y."/>
            <person name="Miura T."/>
        </authorList>
    </citation>
    <scope>NUCLEOTIDE SEQUENCE [LARGE SCALE GENOMIC DNA]</scope>
    <source>
        <strain evidence="2 3">5NW40-0001</strain>
    </source>
</reference>
<dbReference type="SMART" id="SM00052">
    <property type="entry name" value="EAL"/>
    <property type="match status" value="1"/>
</dbReference>
<dbReference type="InterPro" id="IPR050706">
    <property type="entry name" value="Cyclic-di-GMP_PDE-like"/>
</dbReference>
<dbReference type="RefSeq" id="WP_353296024.1">
    <property type="nucleotide sequence ID" value="NZ_BAABWH010000010.1"/>
</dbReference>
<gene>
    <name evidence="2" type="ORF">NBRC116585_29330</name>
</gene>
<keyword evidence="3" id="KW-1185">Reference proteome</keyword>
<dbReference type="InterPro" id="IPR003018">
    <property type="entry name" value="GAF"/>
</dbReference>
<evidence type="ECO:0000259" key="1">
    <source>
        <dbReference type="PROSITE" id="PS50883"/>
    </source>
</evidence>
<dbReference type="SMART" id="SM00065">
    <property type="entry name" value="GAF"/>
    <property type="match status" value="1"/>
</dbReference>
<feature type="domain" description="EAL" evidence="1">
    <location>
        <begin position="171"/>
        <end position="398"/>
    </location>
</feature>